<dbReference type="GO" id="GO:0045717">
    <property type="term" value="P:negative regulation of fatty acid biosynthetic process"/>
    <property type="evidence" value="ECO:0007669"/>
    <property type="project" value="TreeGrafter"/>
</dbReference>
<protein>
    <recommendedName>
        <fullName evidence="6">WD40 repeat-like protein</fullName>
    </recommendedName>
</protein>
<dbReference type="InterPro" id="IPR015943">
    <property type="entry name" value="WD40/YVTN_repeat-like_dom_sf"/>
</dbReference>
<dbReference type="GeneID" id="18816314"/>
<dbReference type="SMART" id="SM00320">
    <property type="entry name" value="WD40"/>
    <property type="match status" value="6"/>
</dbReference>
<keyword evidence="1 3" id="KW-0853">WD repeat</keyword>
<feature type="compositionally biased region" description="Acidic residues" evidence="4">
    <location>
        <begin position="341"/>
        <end position="368"/>
    </location>
</feature>
<evidence type="ECO:0000256" key="1">
    <source>
        <dbReference type="ARBA" id="ARBA00022574"/>
    </source>
</evidence>
<feature type="region of interest" description="Disordered" evidence="4">
    <location>
        <begin position="337"/>
        <end position="377"/>
    </location>
</feature>
<dbReference type="InterPro" id="IPR045151">
    <property type="entry name" value="DCAF8"/>
</dbReference>
<dbReference type="HOGENOM" id="CLU_012381_2_0_1"/>
<reference evidence="5" key="1">
    <citation type="submission" date="2011-04" db="EMBL/GenBank/DDBJ databases">
        <title>Evolution of plant cell wall degrading machinery underlies the functional diversity of forest fungi.</title>
        <authorList>
            <consortium name="US DOE Joint Genome Institute (JGI-PGF)"/>
            <person name="Eastwood D.C."/>
            <person name="Floudas D."/>
            <person name="Binder M."/>
            <person name="Majcherczyk A."/>
            <person name="Schneider P."/>
            <person name="Aerts A."/>
            <person name="Asiegbu F.O."/>
            <person name="Baker S.E."/>
            <person name="Barry K."/>
            <person name="Bendiksby M."/>
            <person name="Blumentritt M."/>
            <person name="Coutinho P.M."/>
            <person name="Cullen D."/>
            <person name="Cullen D."/>
            <person name="Gathman A."/>
            <person name="Goodell B."/>
            <person name="Henrissat B."/>
            <person name="Ihrmark K."/>
            <person name="Kauserud H."/>
            <person name="Kohler A."/>
            <person name="LaButti K."/>
            <person name="Lapidus A."/>
            <person name="Lavin J.L."/>
            <person name="Lee Y.-H."/>
            <person name="Lindquist E."/>
            <person name="Lilly W."/>
            <person name="Lucas S."/>
            <person name="Morin E."/>
            <person name="Murat C."/>
            <person name="Oguiza J.A."/>
            <person name="Park J."/>
            <person name="Pisabarro A.G."/>
            <person name="Riley R."/>
            <person name="Rosling A."/>
            <person name="Salamov A."/>
            <person name="Schmidt O."/>
            <person name="Schmutz J."/>
            <person name="Skrede I."/>
            <person name="Stenlid J."/>
            <person name="Wiebenga A."/>
            <person name="Xie X."/>
            <person name="Kues U."/>
            <person name="Hibbett D.S."/>
            <person name="Hoffmeister D."/>
            <person name="Hogberg N."/>
            <person name="Martin F."/>
            <person name="Grigoriev I.V."/>
            <person name="Watkinson S.C."/>
        </authorList>
    </citation>
    <scope>NUCLEOTIDE SEQUENCE</scope>
    <source>
        <strain evidence="5">S7.9</strain>
    </source>
</reference>
<evidence type="ECO:0000256" key="4">
    <source>
        <dbReference type="SAM" id="MobiDB-lite"/>
    </source>
</evidence>
<dbReference type="Pfam" id="PF00400">
    <property type="entry name" value="WD40"/>
    <property type="match status" value="3"/>
</dbReference>
<keyword evidence="2" id="KW-0677">Repeat</keyword>
<name>F8NNC0_SERL9</name>
<accession>F8NNC0</accession>
<dbReference type="InterPro" id="IPR036322">
    <property type="entry name" value="WD40_repeat_dom_sf"/>
</dbReference>
<dbReference type="RefSeq" id="XP_007315641.1">
    <property type="nucleotide sequence ID" value="XM_007315579.1"/>
</dbReference>
<dbReference type="GO" id="GO:0080008">
    <property type="term" value="C:Cul4-RING E3 ubiquitin ligase complex"/>
    <property type="evidence" value="ECO:0007669"/>
    <property type="project" value="TreeGrafter"/>
</dbReference>
<evidence type="ECO:0000313" key="5">
    <source>
        <dbReference type="EMBL" id="EGO27550.1"/>
    </source>
</evidence>
<dbReference type="PROSITE" id="PS50294">
    <property type="entry name" value="WD_REPEATS_REGION"/>
    <property type="match status" value="1"/>
</dbReference>
<dbReference type="Gene3D" id="2.130.10.10">
    <property type="entry name" value="YVTN repeat-like/Quinoprotein amine dehydrogenase"/>
    <property type="match status" value="3"/>
</dbReference>
<organism>
    <name type="scientific">Serpula lacrymans var. lacrymans (strain S7.9)</name>
    <name type="common">Dry rot fungus</name>
    <dbReference type="NCBI Taxonomy" id="578457"/>
    <lineage>
        <taxon>Eukaryota</taxon>
        <taxon>Fungi</taxon>
        <taxon>Dikarya</taxon>
        <taxon>Basidiomycota</taxon>
        <taxon>Agaricomycotina</taxon>
        <taxon>Agaricomycetes</taxon>
        <taxon>Agaricomycetidae</taxon>
        <taxon>Boletales</taxon>
        <taxon>Coniophorineae</taxon>
        <taxon>Serpulaceae</taxon>
        <taxon>Serpula</taxon>
    </lineage>
</organism>
<evidence type="ECO:0000256" key="3">
    <source>
        <dbReference type="PROSITE-ProRule" id="PRU00221"/>
    </source>
</evidence>
<feature type="repeat" description="WD" evidence="3">
    <location>
        <begin position="19"/>
        <end position="60"/>
    </location>
</feature>
<evidence type="ECO:0000256" key="2">
    <source>
        <dbReference type="ARBA" id="ARBA00022737"/>
    </source>
</evidence>
<dbReference type="KEGG" id="sla:SERLADRAFT_446788"/>
<dbReference type="OrthoDB" id="2414538at2759"/>
<gene>
    <name evidence="5" type="ORF">SERLADRAFT_446788</name>
</gene>
<dbReference type="PANTHER" id="PTHR15574:SF40">
    <property type="entry name" value="WD AND TETRATRICOPEPTIDE REPEATS PROTEIN 1"/>
    <property type="match status" value="1"/>
</dbReference>
<proteinExistence type="predicted"/>
<feature type="region of interest" description="Disordered" evidence="4">
    <location>
        <begin position="285"/>
        <end position="319"/>
    </location>
</feature>
<dbReference type="GO" id="GO:0005737">
    <property type="term" value="C:cytoplasm"/>
    <property type="evidence" value="ECO:0007669"/>
    <property type="project" value="TreeGrafter"/>
</dbReference>
<dbReference type="InterPro" id="IPR001680">
    <property type="entry name" value="WD40_rpt"/>
</dbReference>
<dbReference type="Proteomes" id="UP000008064">
    <property type="component" value="Unassembled WGS sequence"/>
</dbReference>
<dbReference type="SUPFAM" id="SSF50978">
    <property type="entry name" value="WD40 repeat-like"/>
    <property type="match status" value="1"/>
</dbReference>
<dbReference type="AlphaFoldDB" id="F8NNC0"/>
<evidence type="ECO:0008006" key="6">
    <source>
        <dbReference type="Google" id="ProtNLM"/>
    </source>
</evidence>
<dbReference type="PANTHER" id="PTHR15574">
    <property type="entry name" value="WD REPEAT DOMAIN-CONTAINING FAMILY"/>
    <property type="match status" value="1"/>
</dbReference>
<sequence>MGYALRGSLDRVNVLGDSRNGHTGCVNALSWAQDGELLITGGDDTTIRVWRMDMTTNSEKEYPFACQAVINTGHKGNIFNAQILPFSTRIASVAADKQVRVFDIGESLGTSSTGKTNYSTRESCIRVLRCHSKRTKRIVTEESPDLFLTVAEDGQVRQHDLRTPPHSCTSGEQCPAPLVKLPHALSTIALSPLTPYQFVVGGESPYAYLFDRRHTGRFLQEEWGVLPRAEDVTTCVRRFGRRSRARNERRGTEHITGAKMSAWNGHEVLLSYSADAVYLYSTRDEPVAEREKTPAMLPSNTHKSKRDGSSSGSSSPAAQHIPTANAAEELAAIFSSGSEDIIMDDDDDDDDDDEDEENDEMEPEETEEERTVFDSTAHKSVPVIYPRSRFEGHCNIETVKDVNFLGPYDEYVASGSDDGNFFIWHKSDGKLVDILEGDGSVVNVIEGHPHLPLIAVSGIDTTIKLFAPVHPTQRLANRPAGFTQFLIRYDRALRLLAERGGDQADEELVAQCPNQ</sequence>
<dbReference type="EMBL" id="GL945431">
    <property type="protein sequence ID" value="EGO27550.1"/>
    <property type="molecule type" value="Genomic_DNA"/>
</dbReference>
<dbReference type="PROSITE" id="PS50082">
    <property type="entry name" value="WD_REPEATS_2"/>
    <property type="match status" value="1"/>
</dbReference>